<protein>
    <submittedName>
        <fullName evidence="1">Cbb3-type cytochrome c oxidase subunit 3</fullName>
    </submittedName>
</protein>
<evidence type="ECO:0000313" key="1">
    <source>
        <dbReference type="EMBL" id="QDH69832.1"/>
    </source>
</evidence>
<proteinExistence type="predicted"/>
<dbReference type="RefSeq" id="WP_141623172.1">
    <property type="nucleotide sequence ID" value="NZ_CP041242.1"/>
</dbReference>
<dbReference type="Pfam" id="PF05545">
    <property type="entry name" value="FixQ"/>
    <property type="match status" value="1"/>
</dbReference>
<dbReference type="EMBL" id="CP041242">
    <property type="protein sequence ID" value="QDH69832.1"/>
    <property type="molecule type" value="Genomic_DNA"/>
</dbReference>
<keyword evidence="2" id="KW-1185">Reference proteome</keyword>
<reference evidence="1 2" key="1">
    <citation type="submission" date="2019-06" db="EMBL/GenBank/DDBJ databases">
        <title>Lysobacter alkalisoli sp. nov. isolated from saline-alkali soil.</title>
        <authorList>
            <person name="Sun J.-Q."/>
            <person name="Xu L."/>
        </authorList>
    </citation>
    <scope>NUCLEOTIDE SEQUENCE [LARGE SCALE GENOMIC DNA]</scope>
    <source>
        <strain evidence="1 2">SJ-36</strain>
    </source>
</reference>
<dbReference type="OrthoDB" id="6402501at2"/>
<dbReference type="AlphaFoldDB" id="A0A514BR07"/>
<gene>
    <name evidence="1" type="ORF">FKV23_06790</name>
</gene>
<organism evidence="1 2">
    <name type="scientific">Marilutibacter alkalisoli</name>
    <dbReference type="NCBI Taxonomy" id="2591633"/>
    <lineage>
        <taxon>Bacteria</taxon>
        <taxon>Pseudomonadati</taxon>
        <taxon>Pseudomonadota</taxon>
        <taxon>Gammaproteobacteria</taxon>
        <taxon>Lysobacterales</taxon>
        <taxon>Lysobacteraceae</taxon>
        <taxon>Marilutibacter</taxon>
    </lineage>
</organism>
<sequence length="56" mass="6160">MISGIVSVLLLALFAAGWLWAWSPKRRQDFEAAALLPLEQDEPALADSVLPPEMKP</sequence>
<evidence type="ECO:0000313" key="2">
    <source>
        <dbReference type="Proteomes" id="UP000317199"/>
    </source>
</evidence>
<dbReference type="InterPro" id="IPR008621">
    <property type="entry name" value="Cbb3-typ_cyt_oxidase_comp"/>
</dbReference>
<dbReference type="KEGG" id="lyj:FKV23_06790"/>
<accession>A0A514BR07</accession>
<dbReference type="Proteomes" id="UP000317199">
    <property type="component" value="Chromosome"/>
</dbReference>
<name>A0A514BR07_9GAMM</name>